<organism evidence="2 3">
    <name type="scientific">Alistipes dispar</name>
    <dbReference type="NCBI Taxonomy" id="2585119"/>
    <lineage>
        <taxon>Bacteria</taxon>
        <taxon>Pseudomonadati</taxon>
        <taxon>Bacteroidota</taxon>
        <taxon>Bacteroidia</taxon>
        <taxon>Bacteroidales</taxon>
        <taxon>Rikenellaceae</taxon>
        <taxon>Alistipes</taxon>
    </lineage>
</organism>
<dbReference type="Gene3D" id="3.80.10.10">
    <property type="entry name" value="Ribonuclease Inhibitor"/>
    <property type="match status" value="1"/>
</dbReference>
<reference evidence="3" key="1">
    <citation type="submission" date="2019-06" db="EMBL/GenBank/DDBJ databases">
        <title>Alistipes onderdonkii subsp. vulgaris subsp. nov., Alistipes dispar sp. nov. and Alistipes communis sp. nov., isolated from human faeces, and creation of Alistipes onderdonkii subsp. onderdonkii subsp. nov.</title>
        <authorList>
            <person name="Sakamoto M."/>
            <person name="Ikeyama N."/>
            <person name="Ogata Y."/>
            <person name="Suda W."/>
            <person name="Iino T."/>
            <person name="Hattori M."/>
            <person name="Ohkuma M."/>
        </authorList>
    </citation>
    <scope>NUCLEOTIDE SEQUENCE [LARGE SCALE GENOMIC DNA]</scope>
    <source>
        <strain evidence="3">5CPEGH6</strain>
    </source>
</reference>
<dbReference type="InterPro" id="IPR032675">
    <property type="entry name" value="LRR_dom_sf"/>
</dbReference>
<dbReference type="SUPFAM" id="SSF52058">
    <property type="entry name" value="L domain-like"/>
    <property type="match status" value="1"/>
</dbReference>
<proteinExistence type="predicted"/>
<dbReference type="AlphaFoldDB" id="A0A4Y1WZX6"/>
<dbReference type="KEGG" id="ada:A5CPEGH6_09630"/>
<dbReference type="Proteomes" id="UP000319374">
    <property type="component" value="Chromosome"/>
</dbReference>
<dbReference type="PROSITE" id="PS51450">
    <property type="entry name" value="LRR"/>
    <property type="match status" value="1"/>
</dbReference>
<evidence type="ECO:0000313" key="2">
    <source>
        <dbReference type="EMBL" id="BBL06325.1"/>
    </source>
</evidence>
<dbReference type="CDD" id="cd14948">
    <property type="entry name" value="BACON"/>
    <property type="match status" value="1"/>
</dbReference>
<dbReference type="OrthoDB" id="1080068at2"/>
<accession>A0A4Y1WZX6</accession>
<dbReference type="PROSITE" id="PS51257">
    <property type="entry name" value="PROKAR_LIPOPROTEIN"/>
    <property type="match status" value="1"/>
</dbReference>
<dbReference type="PANTHER" id="PTHR48057">
    <property type="entry name" value="LEUCINE-RICH REPEAT SERINE/THREONINE-PROTEIN KINASE 1"/>
    <property type="match status" value="1"/>
</dbReference>
<dbReference type="InterPro" id="IPR001611">
    <property type="entry name" value="Leu-rich_rpt"/>
</dbReference>
<keyword evidence="3" id="KW-1185">Reference proteome</keyword>
<dbReference type="EMBL" id="AP019736">
    <property type="protein sequence ID" value="BBL06325.1"/>
    <property type="molecule type" value="Genomic_DNA"/>
</dbReference>
<name>A0A4Y1WZX6_9BACT</name>
<dbReference type="Pfam" id="PF13004">
    <property type="entry name" value="BACON"/>
    <property type="match status" value="1"/>
</dbReference>
<evidence type="ECO:0000259" key="1">
    <source>
        <dbReference type="Pfam" id="PF13004"/>
    </source>
</evidence>
<dbReference type="Gene3D" id="2.60.40.10">
    <property type="entry name" value="Immunoglobulins"/>
    <property type="match status" value="1"/>
</dbReference>
<feature type="domain" description="BACON" evidence="1">
    <location>
        <begin position="53"/>
        <end position="112"/>
    </location>
</feature>
<dbReference type="InterPro" id="IPR013783">
    <property type="entry name" value="Ig-like_fold"/>
</dbReference>
<dbReference type="InterPro" id="IPR024361">
    <property type="entry name" value="BACON"/>
</dbReference>
<protein>
    <recommendedName>
        <fullName evidence="1">BACON domain-containing protein</fullName>
    </recommendedName>
</protein>
<sequence length="549" mass="62543">MKLKSYIAVSLCAFALAGCSDDDRKIGVTVDGDAIEIGAEGGTRNIKVTADDAWIATTNDPWITISPANGRGSAQCRIIIDSALRNEPRQGIVRIQNQNDWEERRDITVSQDGYDYAITLDDKEINVSNYAAYDDRSFDVRVKTNVDFDIEIPEEAQAWLTAGDYKVELDRGLRPREVTVRFNWGINSRDIERNAVVKFRPKDEVTLARQDELSVNQNAAEPIEEDTRAGDSVALLAIARSLNMWESWETNEKMDNWDNVVLWEEGMDGYTPEKAGRVKFARFSTFGTKEGLPFEVQYLTAADELVFFSNTNWTTFDLSTGEYITKLGQLRRLTISGYGLVDLDPDFKNLKNLESLDISVNNFEKIPEVLTKENFPKLHALYLNTCQRGVIYDLSNTTTTHFGGLFEETDQTREFPRRLLEWDNLDTLTLSVNYLQGRIPDMKDYAQKYTQADISAADSLPQALVGTPKVLPNIKRFSINLNRLTGELPEWLLHHPALDWMDPFTLVFTQEGKDQDGKLAGFTNEPVNLDEYYRFYEGKKYLDPNKKEE</sequence>
<dbReference type="InterPro" id="IPR052595">
    <property type="entry name" value="LRRC69/RLP"/>
</dbReference>
<gene>
    <name evidence="2" type="ORF">A5CPEGH6_09630</name>
</gene>
<dbReference type="GeneID" id="98672943"/>
<dbReference type="RefSeq" id="WP_141428156.1">
    <property type="nucleotide sequence ID" value="NZ_AP019736.1"/>
</dbReference>
<evidence type="ECO:0000313" key="3">
    <source>
        <dbReference type="Proteomes" id="UP000319374"/>
    </source>
</evidence>